<feature type="region of interest" description="Disordered" evidence="7">
    <location>
        <begin position="238"/>
        <end position="274"/>
    </location>
</feature>
<feature type="compositionally biased region" description="Polar residues" evidence="7">
    <location>
        <begin position="247"/>
        <end position="263"/>
    </location>
</feature>
<dbReference type="PROSITE" id="PS50235">
    <property type="entry name" value="USP_3"/>
    <property type="match status" value="1"/>
</dbReference>
<evidence type="ECO:0000256" key="7">
    <source>
        <dbReference type="SAM" id="MobiDB-lite"/>
    </source>
</evidence>
<dbReference type="GO" id="GO:0005634">
    <property type="term" value="C:nucleus"/>
    <property type="evidence" value="ECO:0007669"/>
    <property type="project" value="TreeGrafter"/>
</dbReference>
<gene>
    <name evidence="9" type="ORF">FCIRC_12880</name>
</gene>
<evidence type="ECO:0000313" key="10">
    <source>
        <dbReference type="Proteomes" id="UP000572754"/>
    </source>
</evidence>
<keyword evidence="2 6" id="KW-0645">Protease</keyword>
<feature type="compositionally biased region" description="Low complexity" evidence="7">
    <location>
        <begin position="134"/>
        <end position="157"/>
    </location>
</feature>
<sequence>MIPPPTPPVPQETEPVPPTPAAPVEPAEPTRVPTPPPAPKEPFRAPLPWSSHPDFKFPARATKSRRRRRQLNADSEALSLPVEQQQAATEHANAPEANTTQHSVAVLTPASSAAPSETAEVKAADSPVSPVQQRSRTNTATSATSTATNRPAARSSTVPAPAIPSLPKASPKEAKPVHAEKPANGNVAPGTAQETSTKAEGSENGAPEKPAEPVPAAEPAPAVKAAPANWADLLRKPAAAPAPGKSNVVNGTASPSTPVNGHSTDGAVGATNGSASSFSKANASSVAEAIHSFHVGLADQVSFLEPRGLINTGNMCYMNSVLQVLMFCLPFYDFLSQISKRAVHSFKSDTPLIDAMIMFMHEFKTIKSAAGIESLRTALKNEELERYGDPFTPEFVYEAIRQLPRFASMRRGHQQDAEEFLGFLLQSLDDECTSVLKNSTLHGQERRASSGSGAGGEDWLEVGRKQKAAVSRSSGSNSFSPISRIFGGSLRSEFRVPGLKDSITTEPYQPLQLDIGSPDVRNVVDALRGLTRPERLQGDFNSPRGKDVTATKQVFIDTLPPVLILHLKRFQFDAEGNGTVKIWKKIGYPLELEIPREALSRQKRQTYGDDGMPKYRLISVVYHHGKNASGGHYTVDVRRQEGREWIRIDDTVIRRVRSEDVAEGGEEEEIKDNRKDGQSSGSAGNRFGAVLDEDAGDDDGWSKVTSPAGGAKKWSSVANGASNGSTKAKQVKDNIKDNKVAYLLFYRRV</sequence>
<dbReference type="Pfam" id="PF00443">
    <property type="entry name" value="UCH"/>
    <property type="match status" value="1"/>
</dbReference>
<comment type="catalytic activity">
    <reaction evidence="1 6">
        <text>Thiol-dependent hydrolysis of ester, thioester, amide, peptide and isopeptide bonds formed by the C-terminal Gly of ubiquitin (a 76-residue protein attached to proteins as an intracellular targeting signal).</text>
        <dbReference type="EC" id="3.4.19.12"/>
    </reaction>
</comment>
<dbReference type="EMBL" id="JAAQPE010000576">
    <property type="protein sequence ID" value="KAF5658548.1"/>
    <property type="molecule type" value="Genomic_DNA"/>
</dbReference>
<evidence type="ECO:0000256" key="4">
    <source>
        <dbReference type="ARBA" id="ARBA00022801"/>
    </source>
</evidence>
<evidence type="ECO:0000313" key="9">
    <source>
        <dbReference type="EMBL" id="KAF5658548.1"/>
    </source>
</evidence>
<keyword evidence="3 6" id="KW-0833">Ubl conjugation pathway</keyword>
<evidence type="ECO:0000256" key="6">
    <source>
        <dbReference type="RuleBase" id="RU366025"/>
    </source>
</evidence>
<organism evidence="9 10">
    <name type="scientific">Fusarium circinatum</name>
    <name type="common">Pitch canker fungus</name>
    <name type="synonym">Gibberella circinata</name>
    <dbReference type="NCBI Taxonomy" id="48490"/>
    <lineage>
        <taxon>Eukaryota</taxon>
        <taxon>Fungi</taxon>
        <taxon>Dikarya</taxon>
        <taxon>Ascomycota</taxon>
        <taxon>Pezizomycotina</taxon>
        <taxon>Sordariomycetes</taxon>
        <taxon>Hypocreomycetidae</taxon>
        <taxon>Hypocreales</taxon>
        <taxon>Nectriaceae</taxon>
        <taxon>Fusarium</taxon>
        <taxon>Fusarium fujikuroi species complex</taxon>
    </lineage>
</organism>
<dbReference type="GO" id="GO:0004843">
    <property type="term" value="F:cysteine-type deubiquitinase activity"/>
    <property type="evidence" value="ECO:0007669"/>
    <property type="project" value="UniProtKB-UniRule"/>
</dbReference>
<dbReference type="PANTHER" id="PTHR24006:SF687">
    <property type="entry name" value="UBIQUITIN CARBOXYL-TERMINAL HYDROLASE 10"/>
    <property type="match status" value="1"/>
</dbReference>
<reference evidence="10" key="1">
    <citation type="journal article" date="2020" name="BMC Genomics">
        <title>Correction to: Identification and distribution of gene clusters required for synthesis of sphingolipid metabolism inhibitors in diverse species of the filamentous fungus Fusarium.</title>
        <authorList>
            <person name="Kim H.S."/>
            <person name="Lohmar J.M."/>
            <person name="Busman M."/>
            <person name="Brown D.W."/>
            <person name="Naumann T.A."/>
            <person name="Divon H.H."/>
            <person name="Lysoe E."/>
            <person name="Uhlig S."/>
            <person name="Proctor R.H."/>
        </authorList>
    </citation>
    <scope>NUCLEOTIDE SEQUENCE [LARGE SCALE GENOMIC DNA]</scope>
    <source>
        <strain evidence="10">NRRL 25331</strain>
    </source>
</reference>
<feature type="compositionally biased region" description="Acidic residues" evidence="7">
    <location>
        <begin position="661"/>
        <end position="670"/>
    </location>
</feature>
<feature type="compositionally biased region" description="Basic and acidic residues" evidence="7">
    <location>
        <begin position="170"/>
        <end position="181"/>
    </location>
</feature>
<evidence type="ECO:0000256" key="2">
    <source>
        <dbReference type="ARBA" id="ARBA00022670"/>
    </source>
</evidence>
<feature type="compositionally biased region" description="Polar residues" evidence="7">
    <location>
        <begin position="716"/>
        <end position="728"/>
    </location>
</feature>
<keyword evidence="4 6" id="KW-0378">Hydrolase</keyword>
<accession>A0A8H5WHN8</accession>
<dbReference type="Gene3D" id="3.90.70.10">
    <property type="entry name" value="Cysteine proteinases"/>
    <property type="match status" value="1"/>
</dbReference>
<dbReference type="PROSITE" id="PS00972">
    <property type="entry name" value="USP_1"/>
    <property type="match status" value="1"/>
</dbReference>
<evidence type="ECO:0000256" key="5">
    <source>
        <dbReference type="ARBA" id="ARBA00022807"/>
    </source>
</evidence>
<comment type="caution">
    <text evidence="9">The sequence shown here is derived from an EMBL/GenBank/DDBJ whole genome shotgun (WGS) entry which is preliminary data.</text>
</comment>
<dbReference type="AlphaFoldDB" id="A0A8H5WHN8"/>
<feature type="compositionally biased region" description="Pro residues" evidence="7">
    <location>
        <begin position="1"/>
        <end position="23"/>
    </location>
</feature>
<dbReference type="GO" id="GO:0005829">
    <property type="term" value="C:cytosol"/>
    <property type="evidence" value="ECO:0007669"/>
    <property type="project" value="TreeGrafter"/>
</dbReference>
<evidence type="ECO:0000256" key="3">
    <source>
        <dbReference type="ARBA" id="ARBA00022786"/>
    </source>
</evidence>
<dbReference type="InterPro" id="IPR038765">
    <property type="entry name" value="Papain-like_cys_pep_sf"/>
</dbReference>
<feature type="region of interest" description="Disordered" evidence="7">
    <location>
        <begin position="1"/>
        <end position="223"/>
    </location>
</feature>
<dbReference type="SUPFAM" id="SSF54001">
    <property type="entry name" value="Cysteine proteinases"/>
    <property type="match status" value="1"/>
</dbReference>
<dbReference type="PANTHER" id="PTHR24006">
    <property type="entry name" value="UBIQUITIN CARBOXYL-TERMINAL HYDROLASE"/>
    <property type="match status" value="1"/>
</dbReference>
<dbReference type="GO" id="GO:0016579">
    <property type="term" value="P:protein deubiquitination"/>
    <property type="evidence" value="ECO:0007669"/>
    <property type="project" value="InterPro"/>
</dbReference>
<dbReference type="InterPro" id="IPR050164">
    <property type="entry name" value="Peptidase_C19"/>
</dbReference>
<comment type="similarity">
    <text evidence="6">Belongs to the peptidase C19 family.</text>
</comment>
<feature type="compositionally biased region" description="Low complexity" evidence="7">
    <location>
        <begin position="108"/>
        <end position="118"/>
    </location>
</feature>
<dbReference type="PROSITE" id="PS00973">
    <property type="entry name" value="USP_2"/>
    <property type="match status" value="1"/>
</dbReference>
<proteinExistence type="inferred from homology"/>
<dbReference type="InterPro" id="IPR028889">
    <property type="entry name" value="USP"/>
</dbReference>
<name>A0A8H5WHN8_FUSCI</name>
<dbReference type="InterPro" id="IPR001394">
    <property type="entry name" value="Peptidase_C19_UCH"/>
</dbReference>
<keyword evidence="5 6" id="KW-0788">Thiol protease</keyword>
<dbReference type="EC" id="3.4.19.12" evidence="6"/>
<reference evidence="9 10" key="2">
    <citation type="submission" date="2020-05" db="EMBL/GenBank/DDBJ databases">
        <title>Identification and distribution of gene clusters putatively required for synthesis of sphingolipid metabolism inhibitors in phylogenetically diverse species of the filamentous fungus Fusarium.</title>
        <authorList>
            <person name="Kim H.-S."/>
            <person name="Busman M."/>
            <person name="Brown D.W."/>
            <person name="Divon H."/>
            <person name="Uhlig S."/>
            <person name="Proctor R.H."/>
        </authorList>
    </citation>
    <scope>NUCLEOTIDE SEQUENCE [LARGE SCALE GENOMIC DNA]</scope>
    <source>
        <strain evidence="9 10">NRRL 25331</strain>
    </source>
</reference>
<evidence type="ECO:0000259" key="8">
    <source>
        <dbReference type="PROSITE" id="PS50235"/>
    </source>
</evidence>
<dbReference type="Proteomes" id="UP000572754">
    <property type="component" value="Unassembled WGS sequence"/>
</dbReference>
<keyword evidence="10" id="KW-1185">Reference proteome</keyword>
<protein>
    <recommendedName>
        <fullName evidence="6">Ubiquitin carboxyl-terminal hydrolase</fullName>
        <ecNumber evidence="6">3.4.19.12</ecNumber>
    </recommendedName>
</protein>
<dbReference type="GO" id="GO:0006508">
    <property type="term" value="P:proteolysis"/>
    <property type="evidence" value="ECO:0007669"/>
    <property type="project" value="UniProtKB-KW"/>
</dbReference>
<evidence type="ECO:0000256" key="1">
    <source>
        <dbReference type="ARBA" id="ARBA00000707"/>
    </source>
</evidence>
<feature type="region of interest" description="Disordered" evidence="7">
    <location>
        <begin position="659"/>
        <end position="730"/>
    </location>
</feature>
<feature type="domain" description="USP" evidence="8">
    <location>
        <begin position="307"/>
        <end position="674"/>
    </location>
</feature>
<dbReference type="InterPro" id="IPR018200">
    <property type="entry name" value="USP_CS"/>
</dbReference>